<gene>
    <name evidence="1" type="ORF">SNOG_11777</name>
</gene>
<dbReference type="KEGG" id="pno:SNOG_11777"/>
<dbReference type="EMBL" id="CH445344">
    <property type="protein sequence ID" value="EAT80821.1"/>
    <property type="molecule type" value="Genomic_DNA"/>
</dbReference>
<proteinExistence type="predicted"/>
<dbReference type="GeneID" id="5978923"/>
<organism evidence="1 2">
    <name type="scientific">Phaeosphaeria nodorum (strain SN15 / ATCC MYA-4574 / FGSC 10173)</name>
    <name type="common">Glume blotch fungus</name>
    <name type="synonym">Parastagonospora nodorum</name>
    <dbReference type="NCBI Taxonomy" id="321614"/>
    <lineage>
        <taxon>Eukaryota</taxon>
        <taxon>Fungi</taxon>
        <taxon>Dikarya</taxon>
        <taxon>Ascomycota</taxon>
        <taxon>Pezizomycotina</taxon>
        <taxon>Dothideomycetes</taxon>
        <taxon>Pleosporomycetidae</taxon>
        <taxon>Pleosporales</taxon>
        <taxon>Pleosporineae</taxon>
        <taxon>Phaeosphaeriaceae</taxon>
        <taxon>Parastagonospora</taxon>
    </lineage>
</organism>
<dbReference type="RefSeq" id="XP_001802015.1">
    <property type="nucleotide sequence ID" value="XM_001801963.1"/>
</dbReference>
<accession>Q0U8Y7</accession>
<dbReference type="AlphaFoldDB" id="Q0U8Y7"/>
<protein>
    <submittedName>
        <fullName evidence="1">Uncharacterized protein</fullName>
    </submittedName>
</protein>
<evidence type="ECO:0000313" key="1">
    <source>
        <dbReference type="EMBL" id="EAT80821.1"/>
    </source>
</evidence>
<reference evidence="2" key="1">
    <citation type="journal article" date="2007" name="Plant Cell">
        <title>Dothideomycete-plant interactions illuminated by genome sequencing and EST analysis of the wheat pathogen Stagonospora nodorum.</title>
        <authorList>
            <person name="Hane J.K."/>
            <person name="Lowe R.G."/>
            <person name="Solomon P.S."/>
            <person name="Tan K.C."/>
            <person name="Schoch C.L."/>
            <person name="Spatafora J.W."/>
            <person name="Crous P.W."/>
            <person name="Kodira C."/>
            <person name="Birren B.W."/>
            <person name="Galagan J.E."/>
            <person name="Torriani S.F."/>
            <person name="McDonald B.A."/>
            <person name="Oliver R.P."/>
        </authorList>
    </citation>
    <scope>NUCLEOTIDE SEQUENCE [LARGE SCALE GENOMIC DNA]</scope>
    <source>
        <strain evidence="2">SN15 / ATCC MYA-4574 / FGSC 10173</strain>
    </source>
</reference>
<dbReference type="Proteomes" id="UP000001055">
    <property type="component" value="Unassembled WGS sequence"/>
</dbReference>
<evidence type="ECO:0000313" key="2">
    <source>
        <dbReference type="Proteomes" id="UP000001055"/>
    </source>
</evidence>
<sequence length="85" mass="9263">MWKHHEGFPPNTPRILQTTSEELLGVSVGPLPVVDAAPAVGYIAHTTAHYKRKVVNTTLLAFNAIHRSPIVFVSSNRRGCDNDGS</sequence>
<name>Q0U8Y7_PHANO</name>
<dbReference type="InParanoid" id="Q0U8Y7"/>